<organism evidence="1">
    <name type="scientific">Anguilla anguilla</name>
    <name type="common">European freshwater eel</name>
    <name type="synonym">Muraena anguilla</name>
    <dbReference type="NCBI Taxonomy" id="7936"/>
    <lineage>
        <taxon>Eukaryota</taxon>
        <taxon>Metazoa</taxon>
        <taxon>Chordata</taxon>
        <taxon>Craniata</taxon>
        <taxon>Vertebrata</taxon>
        <taxon>Euteleostomi</taxon>
        <taxon>Actinopterygii</taxon>
        <taxon>Neopterygii</taxon>
        <taxon>Teleostei</taxon>
        <taxon>Anguilliformes</taxon>
        <taxon>Anguillidae</taxon>
        <taxon>Anguilla</taxon>
    </lineage>
</organism>
<accession>A0A0E9V4J5</accession>
<dbReference type="EMBL" id="GBXM01035666">
    <property type="protein sequence ID" value="JAH72911.1"/>
    <property type="molecule type" value="Transcribed_RNA"/>
</dbReference>
<proteinExistence type="predicted"/>
<reference evidence="1" key="2">
    <citation type="journal article" date="2015" name="Fish Shellfish Immunol.">
        <title>Early steps in the European eel (Anguilla anguilla)-Vibrio vulnificus interaction in the gills: Role of the RtxA13 toxin.</title>
        <authorList>
            <person name="Callol A."/>
            <person name="Pajuelo D."/>
            <person name="Ebbesson L."/>
            <person name="Teles M."/>
            <person name="MacKenzie S."/>
            <person name="Amaro C."/>
        </authorList>
    </citation>
    <scope>NUCLEOTIDE SEQUENCE</scope>
</reference>
<evidence type="ECO:0000313" key="1">
    <source>
        <dbReference type="EMBL" id="JAH72911.1"/>
    </source>
</evidence>
<protein>
    <submittedName>
        <fullName evidence="1">Uncharacterized protein</fullName>
    </submittedName>
</protein>
<name>A0A0E9V4J5_ANGAN</name>
<sequence length="35" mass="4122">MLILPFLNVPFFVPVSHDFCYSRKIITSEKQHGEQ</sequence>
<dbReference type="AlphaFoldDB" id="A0A0E9V4J5"/>
<reference evidence="1" key="1">
    <citation type="submission" date="2014-11" db="EMBL/GenBank/DDBJ databases">
        <authorList>
            <person name="Amaro Gonzalez C."/>
        </authorList>
    </citation>
    <scope>NUCLEOTIDE SEQUENCE</scope>
</reference>